<keyword evidence="1" id="KW-0479">Metal-binding</keyword>
<gene>
    <name evidence="4" type="ORF">Ahy_A07g031787</name>
</gene>
<protein>
    <recommendedName>
        <fullName evidence="3">CCHC-type domain-containing protein</fullName>
    </recommendedName>
</protein>
<evidence type="ECO:0000313" key="5">
    <source>
        <dbReference type="Proteomes" id="UP000289738"/>
    </source>
</evidence>
<dbReference type="PROSITE" id="PS50158">
    <property type="entry name" value="ZF_CCHC"/>
    <property type="match status" value="1"/>
</dbReference>
<feature type="region of interest" description="Disordered" evidence="2">
    <location>
        <begin position="1"/>
        <end position="95"/>
    </location>
</feature>
<keyword evidence="1" id="KW-0863">Zinc-finger</keyword>
<dbReference type="Proteomes" id="UP000289738">
    <property type="component" value="Chromosome A07"/>
</dbReference>
<sequence>MPPTYRRPSHQSVKKRRTSTKKEEQSSHTHLLMRGQIQRCSRCGAAGHKKGRCPKPIEQGMLAQPSKNLKQGKKKTTNTNSHPQAAKGGRKTASL</sequence>
<dbReference type="GO" id="GO:0003676">
    <property type="term" value="F:nucleic acid binding"/>
    <property type="evidence" value="ECO:0007669"/>
    <property type="project" value="InterPro"/>
</dbReference>
<evidence type="ECO:0000256" key="2">
    <source>
        <dbReference type="SAM" id="MobiDB-lite"/>
    </source>
</evidence>
<keyword evidence="1" id="KW-0862">Zinc</keyword>
<feature type="compositionally biased region" description="Basic residues" evidence="2">
    <location>
        <begin position="7"/>
        <end position="19"/>
    </location>
</feature>
<evidence type="ECO:0000259" key="3">
    <source>
        <dbReference type="PROSITE" id="PS50158"/>
    </source>
</evidence>
<organism evidence="4 5">
    <name type="scientific">Arachis hypogaea</name>
    <name type="common">Peanut</name>
    <dbReference type="NCBI Taxonomy" id="3818"/>
    <lineage>
        <taxon>Eukaryota</taxon>
        <taxon>Viridiplantae</taxon>
        <taxon>Streptophyta</taxon>
        <taxon>Embryophyta</taxon>
        <taxon>Tracheophyta</taxon>
        <taxon>Spermatophyta</taxon>
        <taxon>Magnoliopsida</taxon>
        <taxon>eudicotyledons</taxon>
        <taxon>Gunneridae</taxon>
        <taxon>Pentapetalae</taxon>
        <taxon>rosids</taxon>
        <taxon>fabids</taxon>
        <taxon>Fabales</taxon>
        <taxon>Fabaceae</taxon>
        <taxon>Papilionoideae</taxon>
        <taxon>50 kb inversion clade</taxon>
        <taxon>dalbergioids sensu lato</taxon>
        <taxon>Dalbergieae</taxon>
        <taxon>Pterocarpus clade</taxon>
        <taxon>Arachis</taxon>
    </lineage>
</organism>
<dbReference type="GO" id="GO:0008270">
    <property type="term" value="F:zinc ion binding"/>
    <property type="evidence" value="ECO:0007669"/>
    <property type="project" value="UniProtKB-KW"/>
</dbReference>
<dbReference type="AlphaFoldDB" id="A0A445C500"/>
<feature type="domain" description="CCHC-type" evidence="3">
    <location>
        <begin position="39"/>
        <end position="55"/>
    </location>
</feature>
<keyword evidence="5" id="KW-1185">Reference proteome</keyword>
<accession>A0A445C500</accession>
<reference evidence="4 5" key="1">
    <citation type="submission" date="2019-01" db="EMBL/GenBank/DDBJ databases">
        <title>Sequencing of cultivated peanut Arachis hypogaea provides insights into genome evolution and oil improvement.</title>
        <authorList>
            <person name="Chen X."/>
        </authorList>
    </citation>
    <scope>NUCLEOTIDE SEQUENCE [LARGE SCALE GENOMIC DNA]</scope>
    <source>
        <strain evidence="5">cv. Fuhuasheng</strain>
        <tissue evidence="4">Leaves</tissue>
    </source>
</reference>
<name>A0A445C500_ARAHY</name>
<comment type="caution">
    <text evidence="4">The sequence shown here is derived from an EMBL/GenBank/DDBJ whole genome shotgun (WGS) entry which is preliminary data.</text>
</comment>
<dbReference type="InterPro" id="IPR001878">
    <property type="entry name" value="Znf_CCHC"/>
</dbReference>
<dbReference type="EMBL" id="SDMP01000007">
    <property type="protein sequence ID" value="RYR46016.1"/>
    <property type="molecule type" value="Genomic_DNA"/>
</dbReference>
<proteinExistence type="predicted"/>
<evidence type="ECO:0000313" key="4">
    <source>
        <dbReference type="EMBL" id="RYR46016.1"/>
    </source>
</evidence>
<evidence type="ECO:0000256" key="1">
    <source>
        <dbReference type="PROSITE-ProRule" id="PRU00047"/>
    </source>
</evidence>